<keyword evidence="3" id="KW-1185">Reference proteome</keyword>
<dbReference type="InterPro" id="IPR023198">
    <property type="entry name" value="PGP-like_dom2"/>
</dbReference>
<accession>A0A0B1S403</accession>
<keyword evidence="1" id="KW-0007">Acetylation</keyword>
<dbReference type="EMBL" id="KN601951">
    <property type="protein sequence ID" value="KHJ80088.1"/>
    <property type="molecule type" value="Genomic_DNA"/>
</dbReference>
<protein>
    <submittedName>
        <fullName evidence="2">HAD hydrolase, family IA, variant 3</fullName>
    </submittedName>
</protein>
<dbReference type="NCBIfam" id="TIGR02247">
    <property type="entry name" value="HAD-1A3-hyp"/>
    <property type="match status" value="1"/>
</dbReference>
<dbReference type="InterPro" id="IPR036412">
    <property type="entry name" value="HAD-like_sf"/>
</dbReference>
<dbReference type="PANTHER" id="PTHR47829">
    <property type="entry name" value="HYDROLASE, PUTATIVE (AFU_ORTHOLOGUE AFUA_1G12880)-RELATED"/>
    <property type="match status" value="1"/>
</dbReference>
<keyword evidence="2" id="KW-0378">Hydrolase</keyword>
<reference evidence="2 3" key="1">
    <citation type="submission" date="2014-03" db="EMBL/GenBank/DDBJ databases">
        <title>Draft genome of the hookworm Oesophagostomum dentatum.</title>
        <authorList>
            <person name="Mitreva M."/>
        </authorList>
    </citation>
    <scope>NUCLEOTIDE SEQUENCE [LARGE SCALE GENOMIC DNA]</scope>
    <source>
        <strain evidence="2 3">OD-Hann</strain>
    </source>
</reference>
<dbReference type="PANTHER" id="PTHR47829:SF1">
    <property type="entry name" value="HAD FAMILY PHOSPHATASE"/>
    <property type="match status" value="1"/>
</dbReference>
<dbReference type="PRINTS" id="PR00413">
    <property type="entry name" value="HADHALOGNASE"/>
</dbReference>
<dbReference type="Gene3D" id="3.40.50.1000">
    <property type="entry name" value="HAD superfamily/HAD-like"/>
    <property type="match status" value="1"/>
</dbReference>
<organism evidence="2 3">
    <name type="scientific">Oesophagostomum dentatum</name>
    <name type="common">Nodular worm</name>
    <dbReference type="NCBI Taxonomy" id="61180"/>
    <lineage>
        <taxon>Eukaryota</taxon>
        <taxon>Metazoa</taxon>
        <taxon>Ecdysozoa</taxon>
        <taxon>Nematoda</taxon>
        <taxon>Chromadorea</taxon>
        <taxon>Rhabditida</taxon>
        <taxon>Rhabditina</taxon>
        <taxon>Rhabditomorpha</taxon>
        <taxon>Strongyloidea</taxon>
        <taxon>Strongylidae</taxon>
        <taxon>Oesophagostomum</taxon>
    </lineage>
</organism>
<dbReference type="GO" id="GO:0016787">
    <property type="term" value="F:hydrolase activity"/>
    <property type="evidence" value="ECO:0007669"/>
    <property type="project" value="UniProtKB-KW"/>
</dbReference>
<dbReference type="NCBIfam" id="TIGR01509">
    <property type="entry name" value="HAD-SF-IA-v3"/>
    <property type="match status" value="1"/>
</dbReference>
<dbReference type="Pfam" id="PF00702">
    <property type="entry name" value="Hydrolase"/>
    <property type="match status" value="1"/>
</dbReference>
<dbReference type="OrthoDB" id="408373at2759"/>
<evidence type="ECO:0000313" key="2">
    <source>
        <dbReference type="EMBL" id="KHJ80088.1"/>
    </source>
</evidence>
<evidence type="ECO:0000256" key="1">
    <source>
        <dbReference type="ARBA" id="ARBA00022990"/>
    </source>
</evidence>
<dbReference type="InterPro" id="IPR011945">
    <property type="entry name" value="HAD-SF_ppase_IA/epoxid_hydro_N"/>
</dbReference>
<proteinExistence type="predicted"/>
<dbReference type="SUPFAM" id="SSF56784">
    <property type="entry name" value="HAD-like"/>
    <property type="match status" value="1"/>
</dbReference>
<dbReference type="AlphaFoldDB" id="A0A0B1S403"/>
<sequence>MVAYLAVQERVEVAARSRTFGNLEASLGLKKDSLFSTITKPPVFEHYEAIERGETTAEDFDPLFTEFYNKQHGRTGEILHLVTSLVKALHTIQIIPEMAELVKDLRAAGCKVGLLTNNFFADRARRAPTLPKDIEKYFDVVVESCRAGMRKPEPRVYSHICGQLKVKPEECIFLDDMGINLKPARAMGITTIKVNSPTKAAEEVREILKDLFKFPSNTRECMPSS</sequence>
<dbReference type="CDD" id="cd02603">
    <property type="entry name" value="HAD_sEH-N_like"/>
    <property type="match status" value="1"/>
</dbReference>
<dbReference type="Gene3D" id="1.10.150.240">
    <property type="entry name" value="Putative phosphatase, domain 2"/>
    <property type="match status" value="1"/>
</dbReference>
<dbReference type="InterPro" id="IPR006439">
    <property type="entry name" value="HAD-SF_hydro_IA"/>
</dbReference>
<name>A0A0B1S403_OESDE</name>
<evidence type="ECO:0000313" key="3">
    <source>
        <dbReference type="Proteomes" id="UP000053660"/>
    </source>
</evidence>
<dbReference type="InterPro" id="IPR052898">
    <property type="entry name" value="ACAD10-like"/>
</dbReference>
<gene>
    <name evidence="2" type="ORF">OESDEN_20246</name>
</gene>
<dbReference type="InterPro" id="IPR023214">
    <property type="entry name" value="HAD_sf"/>
</dbReference>
<dbReference type="Proteomes" id="UP000053660">
    <property type="component" value="Unassembled WGS sequence"/>
</dbReference>